<dbReference type="InterPro" id="IPR029044">
    <property type="entry name" value="Nucleotide-diphossugar_trans"/>
</dbReference>
<feature type="non-terminal residue" evidence="1">
    <location>
        <position position="47"/>
    </location>
</feature>
<dbReference type="EMBL" id="LAZR01063958">
    <property type="protein sequence ID" value="KKK58483.1"/>
    <property type="molecule type" value="Genomic_DNA"/>
</dbReference>
<protein>
    <submittedName>
        <fullName evidence="1">Uncharacterized protein</fullName>
    </submittedName>
</protein>
<comment type="caution">
    <text evidence="1">The sequence shown here is derived from an EMBL/GenBank/DDBJ whole genome shotgun (WGS) entry which is preliminary data.</text>
</comment>
<proteinExistence type="predicted"/>
<dbReference type="AlphaFoldDB" id="A0A0F8WPA1"/>
<accession>A0A0F8WPA1</accession>
<gene>
    <name evidence="1" type="ORF">LCGC14_3043970</name>
</gene>
<evidence type="ECO:0000313" key="1">
    <source>
        <dbReference type="EMBL" id="KKK58483.1"/>
    </source>
</evidence>
<name>A0A0F8WPA1_9ZZZZ</name>
<reference evidence="1" key="1">
    <citation type="journal article" date="2015" name="Nature">
        <title>Complex archaea that bridge the gap between prokaryotes and eukaryotes.</title>
        <authorList>
            <person name="Spang A."/>
            <person name="Saw J.H."/>
            <person name="Jorgensen S.L."/>
            <person name="Zaremba-Niedzwiedzka K."/>
            <person name="Martijn J."/>
            <person name="Lind A.E."/>
            <person name="van Eijk R."/>
            <person name="Schleper C."/>
            <person name="Guy L."/>
            <person name="Ettema T.J."/>
        </authorList>
    </citation>
    <scope>NUCLEOTIDE SEQUENCE</scope>
</reference>
<organism evidence="1">
    <name type="scientific">marine sediment metagenome</name>
    <dbReference type="NCBI Taxonomy" id="412755"/>
    <lineage>
        <taxon>unclassified sequences</taxon>
        <taxon>metagenomes</taxon>
        <taxon>ecological metagenomes</taxon>
    </lineage>
</organism>
<sequence length="47" mass="5252">MNLASRRFTGKMGTVASKEGANLKLSIVMPVFNEKTTIKEILRQVRS</sequence>
<dbReference type="Gene3D" id="3.90.550.10">
    <property type="entry name" value="Spore Coat Polysaccharide Biosynthesis Protein SpsA, Chain A"/>
    <property type="match status" value="1"/>
</dbReference>